<evidence type="ECO:0000256" key="3">
    <source>
        <dbReference type="ARBA" id="ARBA00022989"/>
    </source>
</evidence>
<accession>A0ABS0SYI6</accession>
<keyword evidence="3 5" id="KW-1133">Transmembrane helix</keyword>
<dbReference type="PANTHER" id="PTHR35371:SF1">
    <property type="entry name" value="BLR7753 PROTEIN"/>
    <property type="match status" value="1"/>
</dbReference>
<name>A0ABS0SYI6_9CAUL</name>
<dbReference type="Proteomes" id="UP000639859">
    <property type="component" value="Unassembled WGS sequence"/>
</dbReference>
<sequence length="131" mass="13902">MQMAFELKMLAAAVVIGLVHLLWASAAAQPQRGLKWNVGSRETPVVLTGMAGRLERASANFRETFAFFVAAVLVAYLGGRLGALTAFGTALYVGARAVYIFLYAFGVPVVRSLVWVASMAGLGLVLLALVI</sequence>
<reference evidence="6 7" key="1">
    <citation type="submission" date="2020-11" db="EMBL/GenBank/DDBJ databases">
        <title>genome sequence of strain KACC 18849.</title>
        <authorList>
            <person name="Gao J."/>
            <person name="Zhang X."/>
        </authorList>
    </citation>
    <scope>NUCLEOTIDE SEQUENCE [LARGE SCALE GENOMIC DNA]</scope>
    <source>
        <strain evidence="6 7">KACC 18849</strain>
    </source>
</reference>
<comment type="subcellular location">
    <subcellularLocation>
        <location evidence="1">Membrane</location>
    </subcellularLocation>
</comment>
<keyword evidence="4 5" id="KW-0472">Membrane</keyword>
<evidence type="ECO:0000256" key="4">
    <source>
        <dbReference type="ARBA" id="ARBA00023136"/>
    </source>
</evidence>
<evidence type="ECO:0000313" key="6">
    <source>
        <dbReference type="EMBL" id="MBI1684501.1"/>
    </source>
</evidence>
<dbReference type="SUPFAM" id="SSF161084">
    <property type="entry name" value="MAPEG domain-like"/>
    <property type="match status" value="1"/>
</dbReference>
<dbReference type="RefSeq" id="WP_198576414.1">
    <property type="nucleotide sequence ID" value="NZ_JADWOX010000007.1"/>
</dbReference>
<comment type="caution">
    <text evidence="6">The sequence shown here is derived from an EMBL/GenBank/DDBJ whole genome shotgun (WGS) entry which is preliminary data.</text>
</comment>
<organism evidence="6 7">
    <name type="scientific">Caulobacter hibisci</name>
    <dbReference type="NCBI Taxonomy" id="2035993"/>
    <lineage>
        <taxon>Bacteria</taxon>
        <taxon>Pseudomonadati</taxon>
        <taxon>Pseudomonadota</taxon>
        <taxon>Alphaproteobacteria</taxon>
        <taxon>Caulobacterales</taxon>
        <taxon>Caulobacteraceae</taxon>
        <taxon>Caulobacter</taxon>
    </lineage>
</organism>
<evidence type="ECO:0000313" key="7">
    <source>
        <dbReference type="Proteomes" id="UP000639859"/>
    </source>
</evidence>
<evidence type="ECO:0000256" key="1">
    <source>
        <dbReference type="ARBA" id="ARBA00004370"/>
    </source>
</evidence>
<proteinExistence type="predicted"/>
<protein>
    <submittedName>
        <fullName evidence="6">MAPEG family protein</fullName>
    </submittedName>
</protein>
<feature type="transmembrane region" description="Helical" evidence="5">
    <location>
        <begin position="59"/>
        <end position="77"/>
    </location>
</feature>
<feature type="transmembrane region" description="Helical" evidence="5">
    <location>
        <begin position="112"/>
        <end position="130"/>
    </location>
</feature>
<dbReference type="InterPro" id="IPR023352">
    <property type="entry name" value="MAPEG-like_dom_sf"/>
</dbReference>
<dbReference type="EMBL" id="JADWOX010000007">
    <property type="protein sequence ID" value="MBI1684501.1"/>
    <property type="molecule type" value="Genomic_DNA"/>
</dbReference>
<gene>
    <name evidence="6" type="ORF">I4Q42_12565</name>
</gene>
<dbReference type="PANTHER" id="PTHR35371">
    <property type="entry name" value="INNER MEMBRANE PROTEIN"/>
    <property type="match status" value="1"/>
</dbReference>
<dbReference type="InterPro" id="IPR001129">
    <property type="entry name" value="Membr-assoc_MAPEG"/>
</dbReference>
<keyword evidence="7" id="KW-1185">Reference proteome</keyword>
<dbReference type="Pfam" id="PF01124">
    <property type="entry name" value="MAPEG"/>
    <property type="match status" value="1"/>
</dbReference>
<dbReference type="Gene3D" id="1.20.120.550">
    <property type="entry name" value="Membrane associated eicosanoid/glutathione metabolism-like domain"/>
    <property type="match status" value="1"/>
</dbReference>
<evidence type="ECO:0000256" key="5">
    <source>
        <dbReference type="SAM" id="Phobius"/>
    </source>
</evidence>
<keyword evidence="2 5" id="KW-0812">Transmembrane</keyword>
<evidence type="ECO:0000256" key="2">
    <source>
        <dbReference type="ARBA" id="ARBA00022692"/>
    </source>
</evidence>